<evidence type="ECO:0000256" key="2">
    <source>
        <dbReference type="SAM" id="SignalP"/>
    </source>
</evidence>
<organism evidence="3 4">
    <name type="scientific">Allacma fusca</name>
    <dbReference type="NCBI Taxonomy" id="39272"/>
    <lineage>
        <taxon>Eukaryota</taxon>
        <taxon>Metazoa</taxon>
        <taxon>Ecdysozoa</taxon>
        <taxon>Arthropoda</taxon>
        <taxon>Hexapoda</taxon>
        <taxon>Collembola</taxon>
        <taxon>Symphypleona</taxon>
        <taxon>Sminthuridae</taxon>
        <taxon>Allacma</taxon>
    </lineage>
</organism>
<proteinExistence type="predicted"/>
<dbReference type="EMBL" id="CAJVCH010556631">
    <property type="protein sequence ID" value="CAG7830580.1"/>
    <property type="molecule type" value="Genomic_DNA"/>
</dbReference>
<keyword evidence="4" id="KW-1185">Reference proteome</keyword>
<accession>A0A8J2PNS5</accession>
<feature type="region of interest" description="Disordered" evidence="1">
    <location>
        <begin position="225"/>
        <end position="351"/>
    </location>
</feature>
<feature type="compositionally biased region" description="Polar residues" evidence="1">
    <location>
        <begin position="291"/>
        <end position="308"/>
    </location>
</feature>
<protein>
    <submittedName>
        <fullName evidence="3">Uncharacterized protein</fullName>
    </submittedName>
</protein>
<name>A0A8J2PNS5_9HEXA</name>
<gene>
    <name evidence="3" type="ORF">AFUS01_LOCUS40377</name>
</gene>
<keyword evidence="2" id="KW-0732">Signal</keyword>
<evidence type="ECO:0000256" key="1">
    <source>
        <dbReference type="SAM" id="MobiDB-lite"/>
    </source>
</evidence>
<evidence type="ECO:0000313" key="3">
    <source>
        <dbReference type="EMBL" id="CAG7830580.1"/>
    </source>
</evidence>
<dbReference type="AlphaFoldDB" id="A0A8J2PNS5"/>
<comment type="caution">
    <text evidence="3">The sequence shown here is derived from an EMBL/GenBank/DDBJ whole genome shotgun (WGS) entry which is preliminary data.</text>
</comment>
<sequence>MNIKNFQLALLVALASVYIPEVEGTFGSHHGKGFLFGHKGSSDDKKNGDKDMKHNLEGKQNVNVNLIGWSGDKGANSGGSSTSKPYISNYYYHSYPSTASGKGHSLGTGSSISYNSGWGHNDYNGWGLQTQSSNHGWSQYGINHNQGWGHQGQSNNNGWGTQGQSYNNGWGHQGQGYNNGWGNQGWGHQGKGYNNGWAQQLQSYNDGWGHKAKIETYGWGQEVKGQKYGKKNKSKATTTTEAPPAEEEEPEEETEEAAEEEQPVDTGKGKSHGTYYGYSINDDGSGGAKTTYESTKGGWTSGDYSDFSSDGAYGTDSTYGYKGIKSKKGSSSKNHSNKKKGSKGNKKYFAY</sequence>
<dbReference type="Proteomes" id="UP000708208">
    <property type="component" value="Unassembled WGS sequence"/>
</dbReference>
<reference evidence="3" key="1">
    <citation type="submission" date="2021-06" db="EMBL/GenBank/DDBJ databases">
        <authorList>
            <person name="Hodson N. C."/>
            <person name="Mongue J. A."/>
            <person name="Jaron S. K."/>
        </authorList>
    </citation>
    <scope>NUCLEOTIDE SEQUENCE</scope>
</reference>
<feature type="chain" id="PRO_5035173782" evidence="2">
    <location>
        <begin position="25"/>
        <end position="351"/>
    </location>
</feature>
<evidence type="ECO:0000313" key="4">
    <source>
        <dbReference type="Proteomes" id="UP000708208"/>
    </source>
</evidence>
<feature type="compositionally biased region" description="Basic residues" evidence="1">
    <location>
        <begin position="324"/>
        <end position="351"/>
    </location>
</feature>
<feature type="compositionally biased region" description="Acidic residues" evidence="1">
    <location>
        <begin position="244"/>
        <end position="263"/>
    </location>
</feature>
<feature type="signal peptide" evidence="2">
    <location>
        <begin position="1"/>
        <end position="24"/>
    </location>
</feature>